<gene>
    <name evidence="4" type="ORF">ISALK_03965</name>
</gene>
<protein>
    <submittedName>
        <fullName evidence="4">TetR/AcrR family transcriptional regulator</fullName>
    </submittedName>
</protein>
<dbReference type="InterPro" id="IPR001647">
    <property type="entry name" value="HTH_TetR"/>
</dbReference>
<keyword evidence="5" id="KW-1185">Reference proteome</keyword>
<evidence type="ECO:0000313" key="4">
    <source>
        <dbReference type="EMBL" id="NBG87650.1"/>
    </source>
</evidence>
<dbReference type="InterPro" id="IPR009057">
    <property type="entry name" value="Homeodomain-like_sf"/>
</dbReference>
<dbReference type="EMBL" id="SUMG01000003">
    <property type="protein sequence ID" value="NBG87650.1"/>
    <property type="molecule type" value="Genomic_DNA"/>
</dbReference>
<sequence>MPNATFFNIDEEKQEKIISAAMKEFSAETYSNASIARIIKKAGIPRGSFYQYFEGIEDLYRYVLQIIADEKMAYLNPVLTLMEEGETFEILKGLYRAGIQFAKDHPKYAGIGNQLFKEKKAVRDQVTEGLTEKSIAFYEMIFQRGRDRGDIDPKADIQTAAYMAHILNLNLADSVLEGKENQNLMDHVEEYYERVEKMLYIFQEGLQNKKA</sequence>
<evidence type="ECO:0000256" key="2">
    <source>
        <dbReference type="PROSITE-ProRule" id="PRU00335"/>
    </source>
</evidence>
<comment type="caution">
    <text evidence="4">The sequence shown here is derived from an EMBL/GenBank/DDBJ whole genome shotgun (WGS) entry which is preliminary data.</text>
</comment>
<dbReference type="InterPro" id="IPR036271">
    <property type="entry name" value="Tet_transcr_reg_TetR-rel_C_sf"/>
</dbReference>
<dbReference type="Gene3D" id="1.10.357.10">
    <property type="entry name" value="Tetracycline Repressor, domain 2"/>
    <property type="match status" value="1"/>
</dbReference>
<organism evidence="4 5">
    <name type="scientific">Isachenkonia alkalipeptolytica</name>
    <dbReference type="NCBI Taxonomy" id="2565777"/>
    <lineage>
        <taxon>Bacteria</taxon>
        <taxon>Bacillati</taxon>
        <taxon>Bacillota</taxon>
        <taxon>Clostridia</taxon>
        <taxon>Eubacteriales</taxon>
        <taxon>Clostridiaceae</taxon>
        <taxon>Isachenkonia</taxon>
    </lineage>
</organism>
<evidence type="ECO:0000313" key="5">
    <source>
        <dbReference type="Proteomes" id="UP000449710"/>
    </source>
</evidence>
<dbReference type="GO" id="GO:0003677">
    <property type="term" value="F:DNA binding"/>
    <property type="evidence" value="ECO:0007669"/>
    <property type="project" value="UniProtKB-UniRule"/>
</dbReference>
<dbReference type="InterPro" id="IPR050624">
    <property type="entry name" value="HTH-type_Tx_Regulator"/>
</dbReference>
<feature type="DNA-binding region" description="H-T-H motif" evidence="2">
    <location>
        <begin position="34"/>
        <end position="53"/>
    </location>
</feature>
<dbReference type="SUPFAM" id="SSF46689">
    <property type="entry name" value="Homeodomain-like"/>
    <property type="match status" value="1"/>
</dbReference>
<dbReference type="PANTHER" id="PTHR43479:SF11">
    <property type="entry name" value="ACREF_ENVCD OPERON REPRESSOR-RELATED"/>
    <property type="match status" value="1"/>
</dbReference>
<dbReference type="AlphaFoldDB" id="A0AA43XKR1"/>
<name>A0AA43XKR1_9CLOT</name>
<evidence type="ECO:0000259" key="3">
    <source>
        <dbReference type="PROSITE" id="PS50977"/>
    </source>
</evidence>
<dbReference type="PROSITE" id="PS50977">
    <property type="entry name" value="HTH_TETR_2"/>
    <property type="match status" value="1"/>
</dbReference>
<feature type="domain" description="HTH tetR-type" evidence="3">
    <location>
        <begin position="11"/>
        <end position="71"/>
    </location>
</feature>
<dbReference type="Proteomes" id="UP000449710">
    <property type="component" value="Unassembled WGS sequence"/>
</dbReference>
<reference evidence="4 5" key="1">
    <citation type="submission" date="2019-04" db="EMBL/GenBank/DDBJ databases">
        <title>Isachenkonia alkalipeptolytica gen. nov. sp. nov. a new anaerobic, alkiliphilic organothrophic bacterium capable to reduce synthesized ferrihydrite isolated from a soda lake.</title>
        <authorList>
            <person name="Toshchakov S.V."/>
            <person name="Zavarzina D.G."/>
            <person name="Zhilina T.N."/>
            <person name="Kostrikina N.A."/>
            <person name="Kublanov I.V."/>
        </authorList>
    </citation>
    <scope>NUCLEOTIDE SEQUENCE [LARGE SCALE GENOMIC DNA]</scope>
    <source>
        <strain evidence="4 5">Z-1701</strain>
    </source>
</reference>
<dbReference type="PANTHER" id="PTHR43479">
    <property type="entry name" value="ACREF/ENVCD OPERON REPRESSOR-RELATED"/>
    <property type="match status" value="1"/>
</dbReference>
<proteinExistence type="predicted"/>
<dbReference type="SUPFAM" id="SSF48498">
    <property type="entry name" value="Tetracyclin repressor-like, C-terminal domain"/>
    <property type="match status" value="1"/>
</dbReference>
<evidence type="ECO:0000256" key="1">
    <source>
        <dbReference type="ARBA" id="ARBA00023125"/>
    </source>
</evidence>
<keyword evidence="1 2" id="KW-0238">DNA-binding</keyword>
<dbReference type="RefSeq" id="WP_160719277.1">
    <property type="nucleotide sequence ID" value="NZ_SUMG01000003.1"/>
</dbReference>
<dbReference type="Pfam" id="PF00440">
    <property type="entry name" value="TetR_N"/>
    <property type="match status" value="1"/>
</dbReference>
<accession>A0AA43XKR1</accession>